<protein>
    <submittedName>
        <fullName evidence="1">Uncharacterized protein</fullName>
    </submittedName>
</protein>
<accession>A0A6J7X0V4</accession>
<name>A0A6J7X0V4_9CAUD</name>
<reference evidence="1" key="1">
    <citation type="submission" date="2020-05" db="EMBL/GenBank/DDBJ databases">
        <authorList>
            <person name="Chiriac C."/>
            <person name="Salcher M."/>
            <person name="Ghai R."/>
            <person name="Kavagutti S V."/>
        </authorList>
    </citation>
    <scope>NUCLEOTIDE SEQUENCE</scope>
</reference>
<sequence length="177" mass="18966">MACDLSLGRLEPCKSSNGGIVAAYFITSGLIDPADVVYDGTDTDLIDSITGTITAVKYDLRGTNTFEQTVTSSRENGTTFVEQKLSLMLKKLTVQDHKELKLLCYGRPQVVLQDNNGNYFFLGLQHGLDVTTMAVSSGTALGDFSGYKIELVGMEPIPANFLAGPLSSVIDTIVTGD</sequence>
<proteinExistence type="predicted"/>
<evidence type="ECO:0000313" key="1">
    <source>
        <dbReference type="EMBL" id="CAB5224034.1"/>
    </source>
</evidence>
<gene>
    <name evidence="1" type="ORF">UFOVP388_44</name>
</gene>
<organism evidence="1">
    <name type="scientific">uncultured Caudovirales phage</name>
    <dbReference type="NCBI Taxonomy" id="2100421"/>
    <lineage>
        <taxon>Viruses</taxon>
        <taxon>Duplodnaviria</taxon>
        <taxon>Heunggongvirae</taxon>
        <taxon>Uroviricota</taxon>
        <taxon>Caudoviricetes</taxon>
        <taxon>Peduoviridae</taxon>
        <taxon>Maltschvirus</taxon>
        <taxon>Maltschvirus maltsch</taxon>
    </lineage>
</organism>
<dbReference type="EMBL" id="LR798324">
    <property type="protein sequence ID" value="CAB5224034.1"/>
    <property type="molecule type" value="Genomic_DNA"/>
</dbReference>